<dbReference type="Gene3D" id="1.10.110.10">
    <property type="entry name" value="Plant lipid-transfer and hydrophobic proteins"/>
    <property type="match status" value="1"/>
</dbReference>
<proteinExistence type="predicted"/>
<dbReference type="InterPro" id="IPR036312">
    <property type="entry name" value="Bifun_inhib/LTP/seed_sf"/>
</dbReference>
<gene>
    <name evidence="3" type="ORF">RND71_042666</name>
</gene>
<sequence>MGNAEMSEAACREERRIGKKACLPLLFGRNPSVKCCQRVRVTHTECFCSIINPKLAAILDVKRLVRLIRGCGRTVPRNFKCGTSDTPLHIGGSSSLAHAPVHSQDPSSTALKATVSPGKAAEAFYVGGSHRERQQNVSRKNDLQEQLSELRVELDRIQAEIWTLTPAISILDLAISAHDSLRSSLCRQSLQLDNKIRELGNWQVVWELDQKAGNERMVKRKMNGLRGKAV</sequence>
<dbReference type="PANTHER" id="PTHR33286:SF46">
    <property type="entry name" value="BIFUNCTIONAL INHIBITOR_PLANT LIPID TRANSFER PROTEIN_SEED STORAGE HELICAL DOMAIN-CONTAINING PROTEIN"/>
    <property type="match status" value="1"/>
</dbReference>
<dbReference type="InterPro" id="IPR016140">
    <property type="entry name" value="Bifunc_inhib/LTP/seed_store"/>
</dbReference>
<name>A0AAE1QRX8_9SOLA</name>
<feature type="coiled-coil region" evidence="1">
    <location>
        <begin position="133"/>
        <end position="160"/>
    </location>
</feature>
<evidence type="ECO:0000313" key="4">
    <source>
        <dbReference type="Proteomes" id="UP001291623"/>
    </source>
</evidence>
<dbReference type="SUPFAM" id="SSF47699">
    <property type="entry name" value="Bifunctional inhibitor/lipid-transfer protein/seed storage 2S albumin"/>
    <property type="match status" value="1"/>
</dbReference>
<accession>A0AAE1QRX8</accession>
<comment type="caution">
    <text evidence="3">The sequence shown here is derived from an EMBL/GenBank/DDBJ whole genome shotgun (WGS) entry which is preliminary data.</text>
</comment>
<dbReference type="PANTHER" id="PTHR33286">
    <property type="entry name" value="BIFUNCTIONAL INHIBITOR/LIPID-TRANSFER PROTEIN/SEED STORAGE 2S ALBUMIN SUPERFAMILY PROTEIN"/>
    <property type="match status" value="1"/>
</dbReference>
<organism evidence="3 4">
    <name type="scientific">Anisodus tanguticus</name>
    <dbReference type="NCBI Taxonomy" id="243964"/>
    <lineage>
        <taxon>Eukaryota</taxon>
        <taxon>Viridiplantae</taxon>
        <taxon>Streptophyta</taxon>
        <taxon>Embryophyta</taxon>
        <taxon>Tracheophyta</taxon>
        <taxon>Spermatophyta</taxon>
        <taxon>Magnoliopsida</taxon>
        <taxon>eudicotyledons</taxon>
        <taxon>Gunneridae</taxon>
        <taxon>Pentapetalae</taxon>
        <taxon>asterids</taxon>
        <taxon>lamiids</taxon>
        <taxon>Solanales</taxon>
        <taxon>Solanaceae</taxon>
        <taxon>Solanoideae</taxon>
        <taxon>Hyoscyameae</taxon>
        <taxon>Anisodus</taxon>
    </lineage>
</organism>
<protein>
    <recommendedName>
        <fullName evidence="2">Bifunctional inhibitor/plant lipid transfer protein/seed storage helical domain-containing protein</fullName>
    </recommendedName>
</protein>
<evidence type="ECO:0000256" key="1">
    <source>
        <dbReference type="SAM" id="Coils"/>
    </source>
</evidence>
<evidence type="ECO:0000313" key="3">
    <source>
        <dbReference type="EMBL" id="KAK4338179.1"/>
    </source>
</evidence>
<feature type="domain" description="Bifunctional inhibitor/plant lipid transfer protein/seed storage helical" evidence="2">
    <location>
        <begin position="6"/>
        <end position="81"/>
    </location>
</feature>
<keyword evidence="4" id="KW-1185">Reference proteome</keyword>
<dbReference type="EMBL" id="JAVYJV010000024">
    <property type="protein sequence ID" value="KAK4338179.1"/>
    <property type="molecule type" value="Genomic_DNA"/>
</dbReference>
<evidence type="ECO:0000259" key="2">
    <source>
        <dbReference type="Pfam" id="PF14368"/>
    </source>
</evidence>
<dbReference type="Pfam" id="PF14368">
    <property type="entry name" value="LTP_2"/>
    <property type="match status" value="1"/>
</dbReference>
<keyword evidence="1" id="KW-0175">Coiled coil</keyword>
<reference evidence="3" key="1">
    <citation type="submission" date="2023-12" db="EMBL/GenBank/DDBJ databases">
        <title>Genome assembly of Anisodus tanguticus.</title>
        <authorList>
            <person name="Wang Y.-J."/>
        </authorList>
    </citation>
    <scope>NUCLEOTIDE SEQUENCE</scope>
    <source>
        <strain evidence="3">KB-2021</strain>
        <tissue evidence="3">Leaf</tissue>
    </source>
</reference>
<dbReference type="AlphaFoldDB" id="A0AAE1QRX8"/>
<dbReference type="Proteomes" id="UP001291623">
    <property type="component" value="Unassembled WGS sequence"/>
</dbReference>